<dbReference type="GO" id="GO:0033281">
    <property type="term" value="C:TAT protein transport complex"/>
    <property type="evidence" value="ECO:0007669"/>
    <property type="project" value="TreeGrafter"/>
</dbReference>
<dbReference type="Pfam" id="PF00902">
    <property type="entry name" value="TatC"/>
    <property type="match status" value="1"/>
</dbReference>
<keyword evidence="4 6" id="KW-1133">Transmembrane helix</keyword>
<keyword evidence="3 6" id="KW-0812">Transmembrane</keyword>
<feature type="transmembrane region" description="Helical" evidence="6">
    <location>
        <begin position="209"/>
        <end position="230"/>
    </location>
</feature>
<name>Q94Z17_PYLLI</name>
<accession>Q94Z17</accession>
<dbReference type="GO" id="GO:0009977">
    <property type="term" value="F:proton motive force dependent protein transmembrane transporter activity"/>
    <property type="evidence" value="ECO:0007669"/>
    <property type="project" value="TreeGrafter"/>
</dbReference>
<dbReference type="AlphaFoldDB" id="Q94Z17"/>
<evidence type="ECO:0000256" key="5">
    <source>
        <dbReference type="ARBA" id="ARBA00023136"/>
    </source>
</evidence>
<dbReference type="RefSeq" id="NP_150386.1">
    <property type="nucleotide sequence ID" value="NC_003055.1"/>
</dbReference>
<evidence type="ECO:0000256" key="4">
    <source>
        <dbReference type="ARBA" id="ARBA00022989"/>
    </source>
</evidence>
<feature type="transmembrane region" description="Helical" evidence="6">
    <location>
        <begin position="186"/>
        <end position="203"/>
    </location>
</feature>
<evidence type="ECO:0000256" key="2">
    <source>
        <dbReference type="ARBA" id="ARBA00008882"/>
    </source>
</evidence>
<feature type="transmembrane region" description="Helical" evidence="6">
    <location>
        <begin position="99"/>
        <end position="122"/>
    </location>
</feature>
<dbReference type="GO" id="GO:0065002">
    <property type="term" value="P:intracellular protein transmembrane transport"/>
    <property type="evidence" value="ECO:0007669"/>
    <property type="project" value="TreeGrafter"/>
</dbReference>
<reference evidence="7" key="1">
    <citation type="journal article" date="2001" name="J. Mol. Evol.">
        <title>The complete sequence of a brown algal mitochondrial genome, the ectocarpale Pylaiella littoralis (L.) Kjellm.</title>
        <authorList>
            <person name="Oudot M.P."/>
            <person name="Fontaine J.M."/>
            <person name="Rousvoal S."/>
            <person name="Kloareg B."/>
            <person name="Loiseaux-de Goer S."/>
        </authorList>
    </citation>
    <scope>NUCLEOTIDE SEQUENCE</scope>
</reference>
<evidence type="ECO:0000313" key="7">
    <source>
        <dbReference type="EMBL" id="CAC50827.1"/>
    </source>
</evidence>
<dbReference type="InterPro" id="IPR002033">
    <property type="entry name" value="TatC"/>
</dbReference>
<geneLocation type="mitochondrion" evidence="7"/>
<proteinExistence type="inferred from homology"/>
<keyword evidence="5 6" id="KW-0472">Membrane</keyword>
<feature type="transmembrane region" description="Helical" evidence="6">
    <location>
        <begin position="20"/>
        <end position="43"/>
    </location>
</feature>
<protein>
    <submittedName>
        <fullName evidence="7">SecY-independent transporter protein</fullName>
    </submittedName>
</protein>
<gene>
    <name evidence="7" type="primary">tatC</name>
</gene>
<sequence length="244" mass="28450">MRKLQLSIYYLQELNYRLIYAVIGTVLLFLTTYNYKQAIIFIILPRGLSHFVSAGLTEIFLTYMQLCTILSFSFSLFLISIQIYLFLRPGLFKFEASISLKFLILAVFFYFFIYTLVFPALINLLWQLFSTHSQHFAPINLTFEPRLNDYLKNIQQLNQLLSLSFPCLLILSLLQGYTQKTLWIKHRGIAYIVAFIIAAFITPPDILSLAIVGAPLIAFYELQIIIWALYKEYQGKLLIRKPIK</sequence>
<evidence type="ECO:0000256" key="6">
    <source>
        <dbReference type="SAM" id="Phobius"/>
    </source>
</evidence>
<comment type="similarity">
    <text evidence="2">Belongs to the TatC family.</text>
</comment>
<evidence type="ECO:0000256" key="3">
    <source>
        <dbReference type="ARBA" id="ARBA00022692"/>
    </source>
</evidence>
<evidence type="ECO:0000256" key="1">
    <source>
        <dbReference type="ARBA" id="ARBA00004141"/>
    </source>
</evidence>
<feature type="transmembrane region" description="Helical" evidence="6">
    <location>
        <begin position="63"/>
        <end position="87"/>
    </location>
</feature>
<dbReference type="PANTHER" id="PTHR30371:SF0">
    <property type="entry name" value="SEC-INDEPENDENT PROTEIN TRANSLOCASE PROTEIN TATC, CHLOROPLASTIC-RELATED"/>
    <property type="match status" value="1"/>
</dbReference>
<organism evidence="7">
    <name type="scientific">Pylaiella littoralis</name>
    <name type="common">Seaweed</name>
    <name type="synonym">Conferva littoralis</name>
    <dbReference type="NCBI Taxonomy" id="2885"/>
    <lineage>
        <taxon>Eukaryota</taxon>
        <taxon>Sar</taxon>
        <taxon>Stramenopiles</taxon>
        <taxon>Ochrophyta</taxon>
        <taxon>PX clade</taxon>
        <taxon>Phaeophyceae</taxon>
        <taxon>Ectocarpales</taxon>
        <taxon>Acinetosporaceae</taxon>
        <taxon>Pylaiella</taxon>
    </lineage>
</organism>
<dbReference type="GO" id="GO:0043953">
    <property type="term" value="P:protein transport by the Tat complex"/>
    <property type="evidence" value="ECO:0007669"/>
    <property type="project" value="TreeGrafter"/>
</dbReference>
<dbReference type="EMBL" id="AJ277126">
    <property type="protein sequence ID" value="CAC50827.1"/>
    <property type="molecule type" value="Genomic_DNA"/>
</dbReference>
<comment type="subcellular location">
    <subcellularLocation>
        <location evidence="1">Membrane</location>
        <topology evidence="1">Multi-pass membrane protein</topology>
    </subcellularLocation>
</comment>
<dbReference type="PANTHER" id="PTHR30371">
    <property type="entry name" value="SEC-INDEPENDENT PROTEIN TRANSLOCASE PROTEIN TATC"/>
    <property type="match status" value="1"/>
</dbReference>
<keyword evidence="7" id="KW-0496">Mitochondrion</keyword>
<dbReference type="GeneID" id="803769"/>